<dbReference type="OrthoDB" id="1470350at2759"/>
<dbReference type="Pfam" id="PF00067">
    <property type="entry name" value="p450"/>
    <property type="match status" value="2"/>
</dbReference>
<dbReference type="PRINTS" id="PR00463">
    <property type="entry name" value="EP450I"/>
</dbReference>
<dbReference type="GO" id="GO:0005783">
    <property type="term" value="C:endoplasmic reticulum"/>
    <property type="evidence" value="ECO:0007669"/>
    <property type="project" value="TreeGrafter"/>
</dbReference>
<dbReference type="GO" id="GO:0010268">
    <property type="term" value="P:brassinosteroid homeostasis"/>
    <property type="evidence" value="ECO:0007669"/>
    <property type="project" value="TreeGrafter"/>
</dbReference>
<feature type="binding site" description="axial binding residue" evidence="11">
    <location>
        <position position="474"/>
    </location>
    <ligand>
        <name>heme</name>
        <dbReference type="ChEBI" id="CHEBI:30413"/>
    </ligand>
    <ligandPart>
        <name>Fe</name>
        <dbReference type="ChEBI" id="CHEBI:18248"/>
    </ligandPart>
</feature>
<keyword evidence="12" id="KW-0503">Monooxygenase</keyword>
<evidence type="ECO:0000256" key="9">
    <source>
        <dbReference type="ARBA" id="ARBA00023004"/>
    </source>
</evidence>
<evidence type="ECO:0000313" key="14">
    <source>
        <dbReference type="Proteomes" id="UP000694853"/>
    </source>
</evidence>
<dbReference type="InterPro" id="IPR017972">
    <property type="entry name" value="Cyt_P450_CS"/>
</dbReference>
<evidence type="ECO:0000256" key="12">
    <source>
        <dbReference type="RuleBase" id="RU000461"/>
    </source>
</evidence>
<evidence type="ECO:0000313" key="15">
    <source>
        <dbReference type="RefSeq" id="XP_027337908.1"/>
    </source>
</evidence>
<comment type="similarity">
    <text evidence="3 12">Belongs to the cytochrome P450 family.</text>
</comment>
<comment type="subcellular location">
    <subcellularLocation>
        <location evidence="2">Membrane</location>
        <topology evidence="2">Single-pass membrane protein</topology>
    </subcellularLocation>
</comment>
<evidence type="ECO:0000256" key="13">
    <source>
        <dbReference type="SAM" id="Phobius"/>
    </source>
</evidence>
<dbReference type="GeneID" id="113851591"/>
<comment type="cofactor">
    <cofactor evidence="1 11">
        <name>heme</name>
        <dbReference type="ChEBI" id="CHEBI:30413"/>
    </cofactor>
</comment>
<dbReference type="InterPro" id="IPR002401">
    <property type="entry name" value="Cyt_P450_E_grp-I"/>
</dbReference>
<evidence type="ECO:0000256" key="10">
    <source>
        <dbReference type="ARBA" id="ARBA00023136"/>
    </source>
</evidence>
<dbReference type="GO" id="GO:0016132">
    <property type="term" value="P:brassinosteroid biosynthetic process"/>
    <property type="evidence" value="ECO:0007669"/>
    <property type="project" value="TreeGrafter"/>
</dbReference>
<evidence type="ECO:0000256" key="4">
    <source>
        <dbReference type="ARBA" id="ARBA00022617"/>
    </source>
</evidence>
<keyword evidence="5 13" id="KW-0812">Transmembrane</keyword>
<keyword evidence="6 11" id="KW-0479">Metal-binding</keyword>
<dbReference type="PANTHER" id="PTHR24286">
    <property type="entry name" value="CYTOCHROME P450 26"/>
    <property type="match status" value="1"/>
</dbReference>
<evidence type="ECO:0000256" key="1">
    <source>
        <dbReference type="ARBA" id="ARBA00001971"/>
    </source>
</evidence>
<evidence type="ECO:0000256" key="8">
    <source>
        <dbReference type="ARBA" id="ARBA00023002"/>
    </source>
</evidence>
<organism evidence="14 15">
    <name type="scientific">Abrus precatorius</name>
    <name type="common">Indian licorice</name>
    <name type="synonym">Glycine abrus</name>
    <dbReference type="NCBI Taxonomy" id="3816"/>
    <lineage>
        <taxon>Eukaryota</taxon>
        <taxon>Viridiplantae</taxon>
        <taxon>Streptophyta</taxon>
        <taxon>Embryophyta</taxon>
        <taxon>Tracheophyta</taxon>
        <taxon>Spermatophyta</taxon>
        <taxon>Magnoliopsida</taxon>
        <taxon>eudicotyledons</taxon>
        <taxon>Gunneridae</taxon>
        <taxon>Pentapetalae</taxon>
        <taxon>rosids</taxon>
        <taxon>fabids</taxon>
        <taxon>Fabales</taxon>
        <taxon>Fabaceae</taxon>
        <taxon>Papilionoideae</taxon>
        <taxon>50 kb inversion clade</taxon>
        <taxon>NPAAA clade</taxon>
        <taxon>indigoferoid/millettioid clade</taxon>
        <taxon>Abreae</taxon>
        <taxon>Abrus</taxon>
    </lineage>
</organism>
<accession>A0A8B8K4B2</accession>
<dbReference type="SUPFAM" id="SSF48264">
    <property type="entry name" value="Cytochrome P450"/>
    <property type="match status" value="1"/>
</dbReference>
<dbReference type="AlphaFoldDB" id="A0A8B8K4B2"/>
<keyword evidence="10 13" id="KW-0472">Membrane</keyword>
<evidence type="ECO:0000256" key="2">
    <source>
        <dbReference type="ARBA" id="ARBA00004167"/>
    </source>
</evidence>
<evidence type="ECO:0000256" key="3">
    <source>
        <dbReference type="ARBA" id="ARBA00010617"/>
    </source>
</evidence>
<sequence length="528" mass="60678">MESYWVWTSVATLLTCYIFVNIFLRRLNGWYYDLKLRKKQHPLPLGDMGWPIIGNLLSFIKDFSSGHPDLFIKNLVTKYGRTGIYKTHLLGMPTIIVCVPDLCKRVLTDDMNFKFGYPKATLKLAPSKTLYDVSTAEHRRLRRLVTAPIVGQNSLTMYIERIEEIVIDSLEEMSSMKHPVEILKETENVSLKVILHIFMGSKNDYLVSRIGDLFSDMHNAIFSLFPINLPGFAFHKALKARKKLMKILESIVEERRSTMKKDQKGDKEDLIDILLQIDGENGEKLGDEDIIDLLIGLLFGGRQSTAFGMMWTLKYLAQHPHLFQKAKDEQEEIMKTRQPSQKHLSFKEIKQMNYTSQVIDEMLRHANLAFTSFREATADVNINGCLYSSQNYKFFISSYLQLLKENKRIYMSCSYSNILGYIVPKGWRVLAWVSAIHMDPEYYSNPEEFNPSRWDDYNAKAGTFLPFGAGSRICPGSDLAKLEISIMLHYFLLNYKLELVNPHCPLACLPTIKPADNCLAKVTKISSP</sequence>
<keyword evidence="4 11" id="KW-0349">Heme</keyword>
<dbReference type="KEGG" id="aprc:113851591"/>
<evidence type="ECO:0000256" key="7">
    <source>
        <dbReference type="ARBA" id="ARBA00022989"/>
    </source>
</evidence>
<dbReference type="GO" id="GO:0016020">
    <property type="term" value="C:membrane"/>
    <property type="evidence" value="ECO:0007669"/>
    <property type="project" value="UniProtKB-SubCell"/>
</dbReference>
<evidence type="ECO:0000256" key="6">
    <source>
        <dbReference type="ARBA" id="ARBA00022723"/>
    </source>
</evidence>
<dbReference type="GO" id="GO:0051777">
    <property type="term" value="F:ent-kaurenoic acid monooxygenase activity"/>
    <property type="evidence" value="ECO:0007669"/>
    <property type="project" value="TreeGrafter"/>
</dbReference>
<keyword evidence="9 11" id="KW-0408">Iron</keyword>
<dbReference type="RefSeq" id="XP_027337908.1">
    <property type="nucleotide sequence ID" value="XM_027482107.1"/>
</dbReference>
<dbReference type="GO" id="GO:0020037">
    <property type="term" value="F:heme binding"/>
    <property type="evidence" value="ECO:0007669"/>
    <property type="project" value="InterPro"/>
</dbReference>
<feature type="transmembrane region" description="Helical" evidence="13">
    <location>
        <begin position="6"/>
        <end position="24"/>
    </location>
</feature>
<keyword evidence="8 12" id="KW-0560">Oxidoreductase</keyword>
<dbReference type="Gene3D" id="1.10.630.10">
    <property type="entry name" value="Cytochrome P450"/>
    <property type="match status" value="1"/>
</dbReference>
<dbReference type="Proteomes" id="UP000694853">
    <property type="component" value="Unplaced"/>
</dbReference>
<protein>
    <submittedName>
        <fullName evidence="15">Beta-amyrin 11-oxidase-like isoform X1</fullName>
    </submittedName>
</protein>
<reference evidence="14" key="1">
    <citation type="journal article" date="2019" name="Toxins">
        <title>Detection of Abrin-Like and Prepropulchellin-Like Toxin Genes and Transcripts Using Whole Genome Sequencing and Full-Length Transcript Sequencing of Abrus precatorius.</title>
        <authorList>
            <person name="Hovde B.T."/>
            <person name="Daligault H.E."/>
            <person name="Hanschen E.R."/>
            <person name="Kunde Y.A."/>
            <person name="Johnson M.B."/>
            <person name="Starkenburg S.R."/>
            <person name="Johnson S.L."/>
        </authorList>
    </citation>
    <scope>NUCLEOTIDE SEQUENCE [LARGE SCALE GENOMIC DNA]</scope>
</reference>
<dbReference type="InterPro" id="IPR001128">
    <property type="entry name" value="Cyt_P450"/>
</dbReference>
<evidence type="ECO:0000256" key="11">
    <source>
        <dbReference type="PIRSR" id="PIRSR602401-1"/>
    </source>
</evidence>
<keyword evidence="7 13" id="KW-1133">Transmembrane helix</keyword>
<dbReference type="GO" id="GO:0005506">
    <property type="term" value="F:iron ion binding"/>
    <property type="evidence" value="ECO:0007669"/>
    <property type="project" value="InterPro"/>
</dbReference>
<dbReference type="GO" id="GO:0016125">
    <property type="term" value="P:sterol metabolic process"/>
    <property type="evidence" value="ECO:0007669"/>
    <property type="project" value="TreeGrafter"/>
</dbReference>
<reference evidence="15" key="2">
    <citation type="submission" date="2025-08" db="UniProtKB">
        <authorList>
            <consortium name="RefSeq"/>
        </authorList>
    </citation>
    <scope>IDENTIFICATION</scope>
    <source>
        <tissue evidence="15">Young leaves</tissue>
    </source>
</reference>
<dbReference type="PRINTS" id="PR00385">
    <property type="entry name" value="P450"/>
</dbReference>
<keyword evidence="14" id="KW-1185">Reference proteome</keyword>
<proteinExistence type="inferred from homology"/>
<dbReference type="PANTHER" id="PTHR24286:SF199">
    <property type="entry name" value="CYTOCHROME P450 88D6"/>
    <property type="match status" value="1"/>
</dbReference>
<gene>
    <name evidence="15" type="primary">LOC113851591</name>
</gene>
<dbReference type="InterPro" id="IPR036396">
    <property type="entry name" value="Cyt_P450_sf"/>
</dbReference>
<name>A0A8B8K4B2_ABRPR</name>
<evidence type="ECO:0000256" key="5">
    <source>
        <dbReference type="ARBA" id="ARBA00022692"/>
    </source>
</evidence>
<dbReference type="PROSITE" id="PS00086">
    <property type="entry name" value="CYTOCHROME_P450"/>
    <property type="match status" value="1"/>
</dbReference>